<dbReference type="EMBL" id="BMGJ01000003">
    <property type="protein sequence ID" value="GGD56106.1"/>
    <property type="molecule type" value="Genomic_DNA"/>
</dbReference>
<evidence type="ECO:0000313" key="1">
    <source>
        <dbReference type="EMBL" id="GGD56106.1"/>
    </source>
</evidence>
<name>A0ABQ1R606_9ALTE</name>
<keyword evidence="2" id="KW-1185">Reference proteome</keyword>
<dbReference type="InterPro" id="IPR010323">
    <property type="entry name" value="DUF924"/>
</dbReference>
<evidence type="ECO:0000313" key="2">
    <source>
        <dbReference type="Proteomes" id="UP000614272"/>
    </source>
</evidence>
<comment type="caution">
    <text evidence="1">The sequence shown here is derived from an EMBL/GenBank/DDBJ whole genome shotgun (WGS) entry which is preliminary data.</text>
</comment>
<dbReference type="SUPFAM" id="SSF48452">
    <property type="entry name" value="TPR-like"/>
    <property type="match status" value="1"/>
</dbReference>
<dbReference type="Pfam" id="PF06041">
    <property type="entry name" value="DUF924"/>
    <property type="match status" value="1"/>
</dbReference>
<evidence type="ECO:0008006" key="3">
    <source>
        <dbReference type="Google" id="ProtNLM"/>
    </source>
</evidence>
<proteinExistence type="predicted"/>
<dbReference type="Gene3D" id="1.20.58.320">
    <property type="entry name" value="TPR-like"/>
    <property type="match status" value="1"/>
</dbReference>
<protein>
    <recommendedName>
        <fullName evidence="3">DUF924 domain-containing protein</fullName>
    </recommendedName>
</protein>
<gene>
    <name evidence="1" type="ORF">GCM10011357_09630</name>
</gene>
<reference evidence="2" key="1">
    <citation type="journal article" date="2019" name="Int. J. Syst. Evol. Microbiol.">
        <title>The Global Catalogue of Microorganisms (GCM) 10K type strain sequencing project: providing services to taxonomists for standard genome sequencing and annotation.</title>
        <authorList>
            <consortium name="The Broad Institute Genomics Platform"/>
            <consortium name="The Broad Institute Genome Sequencing Center for Infectious Disease"/>
            <person name="Wu L."/>
            <person name="Ma J."/>
        </authorList>
    </citation>
    <scope>NUCLEOTIDE SEQUENCE [LARGE SCALE GENOMIC DNA]</scope>
    <source>
        <strain evidence="2">CGMCC 1.12923</strain>
    </source>
</reference>
<organism evidence="1 2">
    <name type="scientific">Lacimicrobium alkaliphilum</name>
    <dbReference type="NCBI Taxonomy" id="1526571"/>
    <lineage>
        <taxon>Bacteria</taxon>
        <taxon>Pseudomonadati</taxon>
        <taxon>Pseudomonadota</taxon>
        <taxon>Gammaproteobacteria</taxon>
        <taxon>Alteromonadales</taxon>
        <taxon>Alteromonadaceae</taxon>
        <taxon>Lacimicrobium</taxon>
    </lineage>
</organism>
<dbReference type="Gene3D" id="1.25.40.10">
    <property type="entry name" value="Tetratricopeptide repeat domain"/>
    <property type="match status" value="1"/>
</dbReference>
<dbReference type="InterPro" id="IPR011990">
    <property type="entry name" value="TPR-like_helical_dom_sf"/>
</dbReference>
<dbReference type="Proteomes" id="UP000614272">
    <property type="component" value="Unassembled WGS sequence"/>
</dbReference>
<sequence>MVRSNNYQVILDFWFGDIRDELAAREKQKMWYASSGQTDDVIRQQFAATLQRADKGELDHWAETARGCLALILLFDQFSRNVYRGKPEAFAFDDKALTLCYEGITCGYDKHLTLVERLFFYHPLEHAEEIQAQQQSVAMFAQLMEAYPDDPQHQAAQNAYKYALEHRDIIQQFGRFPHRNRVLNRRSSSEEQAYLQGGGKRFGQ</sequence>
<dbReference type="RefSeq" id="WP_099033903.1">
    <property type="nucleotide sequence ID" value="NZ_BMGJ01000003.1"/>
</dbReference>
<accession>A0ABQ1R606</accession>